<dbReference type="AlphaFoldDB" id="A0A318XYT8"/>
<evidence type="ECO:0000259" key="4">
    <source>
        <dbReference type="Pfam" id="PF13243"/>
    </source>
</evidence>
<dbReference type="Pfam" id="PF13249">
    <property type="entry name" value="SQHop_cyclase_N"/>
    <property type="match status" value="1"/>
</dbReference>
<gene>
    <name evidence="6" type="ORF">LY28_01737</name>
</gene>
<evidence type="ECO:0000313" key="6">
    <source>
        <dbReference type="EMBL" id="PYG88027.1"/>
    </source>
</evidence>
<dbReference type="EMBL" id="QKMR01000008">
    <property type="protein sequence ID" value="PYG88027.1"/>
    <property type="molecule type" value="Genomic_DNA"/>
</dbReference>
<sequence length="586" mass="65941">MELVHLKEAVNSSIDRALVNVFENQYMGTFWQGDIYYNAYPTAVAIITNKILGITEPEWESKAAHCIMGLQRRDGSWGILDKQALPLPNLDEDKMEEMLELKSAAARNTVVCILALELLDVYPECVAKGKEYMKTVDEKYIDPFTEIFLACFGRKKWKDIKVPPIEMMLIPANSKFGFNRFLPAWVRDGAAGGILLKTLRQKKGLWSPIRRMAIKKAEKMLLNNQLSNGGWFGTFQPTVYPTLALAELGHDLNSDVIQRALGFLQTRRREENGYVHRFWLPVWDTSFALLALASAGLTDSNHNVAKAKYYIINSQFRNGSWGFCPEVNIYPDCDDTAVAMQALSKIGVNKDYLMKSAEWLERRQNKDGGWAAFVKEQAKKTPGTLPTTIEDSMVILKDPSVADVTGHVMIALGEVGYRVGHPSIDKAISFLKKDQLPSGPWYGRWGLCYIYAVTRVLKALQVIGEDMNSDYVQKAIKWLVEHQNSDGGWGECYVSYFKEEYAGIGMSTAVHTSWALTTLISVAPKYSSAIEKGAKYILETQCKDGNWPSPHTVGALEVYENTNYSRVFPLMALGEYRKFISKGGDF</sequence>
<comment type="similarity">
    <text evidence="2">Belongs to the terpene cyclase/mutase family.</text>
</comment>
<protein>
    <submittedName>
        <fullName evidence="6">Squalene/oxidosqualene cyclase-like protein</fullName>
    </submittedName>
</protein>
<organism evidence="6 7">
    <name type="scientific">Ruminiclostridium sufflavum DSM 19573</name>
    <dbReference type="NCBI Taxonomy" id="1121337"/>
    <lineage>
        <taxon>Bacteria</taxon>
        <taxon>Bacillati</taxon>
        <taxon>Bacillota</taxon>
        <taxon>Clostridia</taxon>
        <taxon>Eubacteriales</taxon>
        <taxon>Oscillospiraceae</taxon>
        <taxon>Ruminiclostridium</taxon>
    </lineage>
</organism>
<evidence type="ECO:0000256" key="1">
    <source>
        <dbReference type="ARBA" id="ARBA00004999"/>
    </source>
</evidence>
<feature type="domain" description="Squalene cyclase N-terminal" evidence="5">
    <location>
        <begin position="204"/>
        <end position="265"/>
    </location>
</feature>
<keyword evidence="7" id="KW-1185">Reference proteome</keyword>
<dbReference type="InterPro" id="IPR008930">
    <property type="entry name" value="Terpenoid_cyclase/PrenylTrfase"/>
</dbReference>
<name>A0A318XYT8_9FIRM</name>
<dbReference type="InterPro" id="IPR032696">
    <property type="entry name" value="SQ_cyclase_C"/>
</dbReference>
<comment type="pathway">
    <text evidence="1">Secondary metabolite biosynthesis; hopanoid biosynthesis.</text>
</comment>
<dbReference type="RefSeq" id="WP_165835529.1">
    <property type="nucleotide sequence ID" value="NZ_QKMR01000008.1"/>
</dbReference>
<dbReference type="Proteomes" id="UP000248132">
    <property type="component" value="Unassembled WGS sequence"/>
</dbReference>
<proteinExistence type="inferred from homology"/>
<dbReference type="GO" id="GO:0005811">
    <property type="term" value="C:lipid droplet"/>
    <property type="evidence" value="ECO:0007669"/>
    <property type="project" value="InterPro"/>
</dbReference>
<keyword evidence="3" id="KW-0677">Repeat</keyword>
<dbReference type="UniPathway" id="UPA00337"/>
<dbReference type="InterPro" id="IPR032697">
    <property type="entry name" value="SQ_cyclase_N"/>
</dbReference>
<dbReference type="Gene3D" id="1.50.10.20">
    <property type="match status" value="3"/>
</dbReference>
<reference evidence="6 7" key="1">
    <citation type="submission" date="2018-06" db="EMBL/GenBank/DDBJ databases">
        <title>Genomic Encyclopedia of Type Strains, Phase I: the one thousand microbial genomes (KMG-I) project.</title>
        <authorList>
            <person name="Kyrpides N."/>
        </authorList>
    </citation>
    <scope>NUCLEOTIDE SEQUENCE [LARGE SCALE GENOMIC DNA]</scope>
    <source>
        <strain evidence="6 7">DSM 19573</strain>
    </source>
</reference>
<accession>A0A318XYT8</accession>
<evidence type="ECO:0000256" key="2">
    <source>
        <dbReference type="ARBA" id="ARBA00009755"/>
    </source>
</evidence>
<dbReference type="Pfam" id="PF13243">
    <property type="entry name" value="SQHop_cyclase_C"/>
    <property type="match status" value="1"/>
</dbReference>
<evidence type="ECO:0000313" key="7">
    <source>
        <dbReference type="Proteomes" id="UP000248132"/>
    </source>
</evidence>
<evidence type="ECO:0000256" key="3">
    <source>
        <dbReference type="ARBA" id="ARBA00022737"/>
    </source>
</evidence>
<dbReference type="InterPro" id="IPR018333">
    <property type="entry name" value="Squalene_cyclase"/>
</dbReference>
<dbReference type="GO" id="GO:0016104">
    <property type="term" value="P:triterpenoid biosynthetic process"/>
    <property type="evidence" value="ECO:0007669"/>
    <property type="project" value="InterPro"/>
</dbReference>
<dbReference type="PANTHER" id="PTHR11764:SF20">
    <property type="entry name" value="LANOSTEROL SYNTHASE"/>
    <property type="match status" value="1"/>
</dbReference>
<dbReference type="GO" id="GO:0016866">
    <property type="term" value="F:intramolecular transferase activity"/>
    <property type="evidence" value="ECO:0007669"/>
    <property type="project" value="InterPro"/>
</dbReference>
<dbReference type="PANTHER" id="PTHR11764">
    <property type="entry name" value="TERPENE CYCLASE/MUTASE FAMILY MEMBER"/>
    <property type="match status" value="1"/>
</dbReference>
<comment type="caution">
    <text evidence="6">The sequence shown here is derived from an EMBL/GenBank/DDBJ whole genome shotgun (WGS) entry which is preliminary data.</text>
</comment>
<dbReference type="SUPFAM" id="SSF48239">
    <property type="entry name" value="Terpenoid cyclases/Protein prenyltransferases"/>
    <property type="match status" value="2"/>
</dbReference>
<evidence type="ECO:0000259" key="5">
    <source>
        <dbReference type="Pfam" id="PF13249"/>
    </source>
</evidence>
<feature type="domain" description="Squalene cyclase C-terminal" evidence="4">
    <location>
        <begin position="281"/>
        <end position="578"/>
    </location>
</feature>